<proteinExistence type="predicted"/>
<organism evidence="2 3">
    <name type="scientific">Ditylenchus destructor</name>
    <dbReference type="NCBI Taxonomy" id="166010"/>
    <lineage>
        <taxon>Eukaryota</taxon>
        <taxon>Metazoa</taxon>
        <taxon>Ecdysozoa</taxon>
        <taxon>Nematoda</taxon>
        <taxon>Chromadorea</taxon>
        <taxon>Rhabditida</taxon>
        <taxon>Tylenchina</taxon>
        <taxon>Tylenchomorpha</taxon>
        <taxon>Sphaerularioidea</taxon>
        <taxon>Anguinidae</taxon>
        <taxon>Anguininae</taxon>
        <taxon>Ditylenchus</taxon>
    </lineage>
</organism>
<evidence type="ECO:0000313" key="2">
    <source>
        <dbReference type="EMBL" id="KAI1713573.1"/>
    </source>
</evidence>
<evidence type="ECO:0000256" key="1">
    <source>
        <dbReference type="SAM" id="MobiDB-lite"/>
    </source>
</evidence>
<evidence type="ECO:0000313" key="3">
    <source>
        <dbReference type="Proteomes" id="UP001201812"/>
    </source>
</evidence>
<sequence>MSERTLSMTDTIEDGSSTDRIRESSEISCESQKDDFLEKFDLLFTKLFKISMHLVKQNTFMVRHLKQLAINEAFHSVSANPCQDYNLNIELEKWDDLKLTFADLVYASNGLITRNEFLVQQIKRYNDSDSASTLNNDTTTPSSRSNEGEEDRLEDAKQTLMWQLKDVFLDFAESCDNLILQNNTLLCRLKEDEMRFQILRQSLISWADKSKRHKQIYK</sequence>
<feature type="region of interest" description="Disordered" evidence="1">
    <location>
        <begin position="129"/>
        <end position="152"/>
    </location>
</feature>
<reference evidence="2" key="1">
    <citation type="submission" date="2022-01" db="EMBL/GenBank/DDBJ databases">
        <title>Genome Sequence Resource for Two Populations of Ditylenchus destructor, the Migratory Endoparasitic Phytonematode.</title>
        <authorList>
            <person name="Zhang H."/>
            <person name="Lin R."/>
            <person name="Xie B."/>
        </authorList>
    </citation>
    <scope>NUCLEOTIDE SEQUENCE</scope>
    <source>
        <strain evidence="2">BazhouSP</strain>
    </source>
</reference>
<comment type="caution">
    <text evidence="2">The sequence shown here is derived from an EMBL/GenBank/DDBJ whole genome shotgun (WGS) entry which is preliminary data.</text>
</comment>
<keyword evidence="3" id="KW-1185">Reference proteome</keyword>
<gene>
    <name evidence="2" type="ORF">DdX_09091</name>
</gene>
<dbReference type="AlphaFoldDB" id="A0AAD4N753"/>
<name>A0AAD4N753_9BILA</name>
<dbReference type="Proteomes" id="UP001201812">
    <property type="component" value="Unassembled WGS sequence"/>
</dbReference>
<accession>A0AAD4N753</accession>
<dbReference type="EMBL" id="JAKKPZ010000015">
    <property type="protein sequence ID" value="KAI1713573.1"/>
    <property type="molecule type" value="Genomic_DNA"/>
</dbReference>
<protein>
    <submittedName>
        <fullName evidence="2">Uncharacterized protein</fullName>
    </submittedName>
</protein>
<feature type="compositionally biased region" description="Polar residues" evidence="1">
    <location>
        <begin position="129"/>
        <end position="145"/>
    </location>
</feature>